<proteinExistence type="predicted"/>
<dbReference type="Pfam" id="PF11306">
    <property type="entry name" value="DUF3108"/>
    <property type="match status" value="1"/>
</dbReference>
<gene>
    <name evidence="1" type="ORF">MNBD_ALPHA08-1832</name>
</gene>
<accession>A0A3B0SAD7</accession>
<dbReference type="AlphaFoldDB" id="A0A3B0SAD7"/>
<dbReference type="EMBL" id="UOEC01000108">
    <property type="protein sequence ID" value="VAV93283.1"/>
    <property type="molecule type" value="Genomic_DNA"/>
</dbReference>
<protein>
    <recommendedName>
        <fullName evidence="2">DUF3108 domain-containing protein</fullName>
    </recommendedName>
</protein>
<sequence>MKNYHIGRKATAKKWLIPAIFASVILTAATLQTPAAFAVEKEQANLSYNVFVGTSKMFKIGLQTTITATTYSSYMRLKPKGLAKLFANISMVMNVSGRVEKDAIQPEKFSFYRKKKKRKRTSNIVWARSGDSSTSRTYKVSAARQVNLTKAINNKVPDPLSAFLRMGITDAKSPCGKSQRIYDGGKVYDLKFTLLGKTVLGSRSKGAYRGPAFKCRLSHKPVAGYSNKDLAKARKNPAVFTVWFAPVKSTVLNRDILLPVVATGRLKGRAFSAYTKSATFAGKPI</sequence>
<name>A0A3B0SAD7_9ZZZZ</name>
<evidence type="ECO:0000313" key="1">
    <source>
        <dbReference type="EMBL" id="VAV93283.1"/>
    </source>
</evidence>
<dbReference type="InterPro" id="IPR021457">
    <property type="entry name" value="DUF3108"/>
</dbReference>
<reference evidence="1" key="1">
    <citation type="submission" date="2018-06" db="EMBL/GenBank/DDBJ databases">
        <authorList>
            <person name="Zhirakovskaya E."/>
        </authorList>
    </citation>
    <scope>NUCLEOTIDE SEQUENCE</scope>
</reference>
<organism evidence="1">
    <name type="scientific">hydrothermal vent metagenome</name>
    <dbReference type="NCBI Taxonomy" id="652676"/>
    <lineage>
        <taxon>unclassified sequences</taxon>
        <taxon>metagenomes</taxon>
        <taxon>ecological metagenomes</taxon>
    </lineage>
</organism>
<evidence type="ECO:0008006" key="2">
    <source>
        <dbReference type="Google" id="ProtNLM"/>
    </source>
</evidence>